<dbReference type="Proteomes" id="UP000002762">
    <property type="component" value="Unassembled WGS sequence"/>
</dbReference>
<feature type="region of interest" description="Disordered" evidence="1">
    <location>
        <begin position="109"/>
        <end position="138"/>
    </location>
</feature>
<accession>J4UMT3</accession>
<evidence type="ECO:0000259" key="2">
    <source>
        <dbReference type="Pfam" id="PF14420"/>
    </source>
</evidence>
<feature type="compositionally biased region" description="Polar residues" evidence="1">
    <location>
        <begin position="318"/>
        <end position="349"/>
    </location>
</feature>
<feature type="compositionally biased region" description="Low complexity" evidence="1">
    <location>
        <begin position="397"/>
        <end position="410"/>
    </location>
</feature>
<feature type="domain" description="Clr5" evidence="2">
    <location>
        <begin position="571"/>
        <end position="623"/>
    </location>
</feature>
<organism evidence="3 4">
    <name type="scientific">Beauveria bassiana (strain ARSEF 2860)</name>
    <name type="common">White muscardine disease fungus</name>
    <name type="synonym">Tritirachium shiotae</name>
    <dbReference type="NCBI Taxonomy" id="655819"/>
    <lineage>
        <taxon>Eukaryota</taxon>
        <taxon>Fungi</taxon>
        <taxon>Dikarya</taxon>
        <taxon>Ascomycota</taxon>
        <taxon>Pezizomycotina</taxon>
        <taxon>Sordariomycetes</taxon>
        <taxon>Hypocreomycetidae</taxon>
        <taxon>Hypocreales</taxon>
        <taxon>Cordycipitaceae</taxon>
        <taxon>Beauveria</taxon>
    </lineage>
</organism>
<feature type="region of interest" description="Disordered" evidence="1">
    <location>
        <begin position="461"/>
        <end position="530"/>
    </location>
</feature>
<dbReference type="STRING" id="655819.J4UMT3"/>
<proteinExistence type="predicted"/>
<dbReference type="HOGENOM" id="CLU_008755_0_0_1"/>
<dbReference type="RefSeq" id="XP_008598049.1">
    <property type="nucleotide sequence ID" value="XM_008599827.1"/>
</dbReference>
<dbReference type="Pfam" id="PF14420">
    <property type="entry name" value="Clr5"/>
    <property type="match status" value="1"/>
</dbReference>
<dbReference type="InParanoid" id="J4UMT3"/>
<feature type="region of interest" description="Disordered" evidence="1">
    <location>
        <begin position="311"/>
        <end position="449"/>
    </location>
</feature>
<feature type="compositionally biased region" description="Low complexity" evidence="1">
    <location>
        <begin position="509"/>
        <end position="523"/>
    </location>
</feature>
<dbReference type="OrthoDB" id="194358at2759"/>
<reference evidence="3 4" key="1">
    <citation type="journal article" date="2012" name="Sci. Rep.">
        <title>Genomic perspectives on the evolution of fungal entomopathogenicity in Beauveria bassiana.</title>
        <authorList>
            <person name="Xiao G."/>
            <person name="Ying S.H."/>
            <person name="Zheng P."/>
            <person name="Wang Z.L."/>
            <person name="Zhang S."/>
            <person name="Xie X.Q."/>
            <person name="Shang Y."/>
            <person name="St Leger R.J."/>
            <person name="Zhao G.P."/>
            <person name="Wang C."/>
            <person name="Feng M.G."/>
        </authorList>
    </citation>
    <scope>NUCLEOTIDE SEQUENCE [LARGE SCALE GENOMIC DNA]</scope>
    <source>
        <strain evidence="3 4">ARSEF 2860</strain>
    </source>
</reference>
<name>J4UMT3_BEAB2</name>
<feature type="compositionally biased region" description="Polar residues" evidence="1">
    <location>
        <begin position="356"/>
        <end position="367"/>
    </location>
</feature>
<dbReference type="GeneID" id="19887742"/>
<dbReference type="InterPro" id="IPR025676">
    <property type="entry name" value="Clr5_dom"/>
</dbReference>
<evidence type="ECO:0000313" key="3">
    <source>
        <dbReference type="EMBL" id="EJP66237.1"/>
    </source>
</evidence>
<evidence type="ECO:0000256" key="1">
    <source>
        <dbReference type="SAM" id="MobiDB-lite"/>
    </source>
</evidence>
<sequence>MFDHDSDKARAPGFSLDAYNHMRHNDYFSSGDGFGSIAPSQLARIPDDMSRLDSHAMDWTPTPTGHGSHFRNGNTFNDQEDLIDFDEIPQAQPQVSGVGRLVAQFEHKDYVPPLPPRPITNTASSPAETDPSMSNSSFSSYFSSLTSAAHANHAASPVGSPVDSHYGSFGDVLSRITSPHDVNSMESGSPLLNFGAFPHARIASPHVNAVRSHVVSGMPQFPDERTRTPFGGETKTLMNTESMDTTDSHMFDDVERNILTFLKSDLEGSNRQYSLQSTRQEPLQIRQEPLQIRQETLQSRHGTPHAAQQVNLAAAQSVHRQPNQPLSSRDQPLTSPFTQLNQSGQSVQPTKPPQHIRTTQPTQSSQPVEPAQQPTRQPSRQSSRQSTQSQKKPLQDGFGSSTTSGTPGFSVWRPPSSPAVKQEPPPDSPMMSSKNLFEKPPVPPKPKPIQETHQITLDFTSTAKGKGKAAVKPPKPPKPPRSRLQLPPPPPRPRLDTANLLASPSTEKAPQTPATPATPSTTADVTSPGSLVRCSTDASSEAMLTCKKTLRQAVSALRGHGLRPGRELVPAEVWEQHKSTIRSLYLDDRKPLKEVMSIMAEKYSFQATPKMYKTRFSQWGFVKNNTEDEVKRLLSMKFQRDAEGKISEFVRNGRVVNLGTYLKRKGVTEYDLIDFEQPADLPAHIRCRTPTPPPPPIYFHSPELVRAQEILVGNIRKAFLQCRQFENDVGTQVGWTVVQTWGAWSSEILLEANFFFEALDTDTGGQALMRAFKQLEEDLKTLSPLGIFELLTGMANRDLGLVASLCKYLAAHATTNLDRNHPMRAIFSCLYDVQQNHGAAVLSELLWGCSPLFANELEAIYGRRHPYVVRAWLDLAYFNNHVNFDRLQKIALELRAVHAQLEQKQGETDPEVLVVRYAVLQLLYATEPKSDNTKHATTELWATLKSMKVLCRIRDAKSNAYCYHSPVRLSPWTKRCRRRYDAAVAIFEDHLGVKLHPYFEEDLHTTLHELDSLDSWATALEQSSSSNRIGYI</sequence>
<dbReference type="EMBL" id="JH725160">
    <property type="protein sequence ID" value="EJP66237.1"/>
    <property type="molecule type" value="Genomic_DNA"/>
</dbReference>
<keyword evidence="4" id="KW-1185">Reference proteome</keyword>
<evidence type="ECO:0000313" key="4">
    <source>
        <dbReference type="Proteomes" id="UP000002762"/>
    </source>
</evidence>
<protein>
    <recommendedName>
        <fullName evidence="2">Clr5 domain-containing protein</fullName>
    </recommendedName>
</protein>
<dbReference type="PANTHER" id="PTHR38788">
    <property type="entry name" value="CLR5 DOMAIN-CONTAINING PROTEIN"/>
    <property type="match status" value="1"/>
</dbReference>
<feature type="compositionally biased region" description="Low complexity" evidence="1">
    <location>
        <begin position="372"/>
        <end position="390"/>
    </location>
</feature>
<dbReference type="AlphaFoldDB" id="J4UMT3"/>
<gene>
    <name evidence="3" type="ORF">BBA_04730</name>
</gene>
<dbReference type="PANTHER" id="PTHR38788:SF3">
    <property type="entry name" value="CLR5 DOMAIN-CONTAINING PROTEIN"/>
    <property type="match status" value="1"/>
</dbReference>